<sequence>MKDLQSLVKHPSVQGGTGLLLVTGQPVLLVNGAQKKPLGQALANNQIMNWLKASLPVEVMGQFQWGKEVQLNLDVDGAPFPMHVSLRPDRTFQIQIQLQTTPTGEVPAAAPPAEPAVEAPPAPPEAPPTTEEPRPELSADEAERLDEEVEALARGENLSLIVAAEAGQVATLQNLATELGYEPRSSTMAAAVLEVLKYTAYPLILLAPGNEYRTDPVFRMLETMNMTTRRKQFVVLIAPGLKTGDVMLAFSLSVNLVIDETDLTEAGQHILKGLKAWQRYVANLHEALENEGKF</sequence>
<feature type="compositionally biased region" description="Pro residues" evidence="1">
    <location>
        <begin position="109"/>
        <end position="127"/>
    </location>
</feature>
<proteinExistence type="predicted"/>
<dbReference type="RefSeq" id="WP_237383017.1">
    <property type="nucleotide sequence ID" value="NZ_CP071793.1"/>
</dbReference>
<gene>
    <name evidence="2" type="ORF">J3U87_10620</name>
</gene>
<evidence type="ECO:0000256" key="1">
    <source>
        <dbReference type="SAM" id="MobiDB-lite"/>
    </source>
</evidence>
<evidence type="ECO:0000313" key="3">
    <source>
        <dbReference type="Proteomes" id="UP000663929"/>
    </source>
</evidence>
<reference evidence="2" key="1">
    <citation type="submission" date="2021-03" db="EMBL/GenBank/DDBJ databases">
        <title>Acanthopleuribacteraceae sp. M133.</title>
        <authorList>
            <person name="Wang G."/>
        </authorList>
    </citation>
    <scope>NUCLEOTIDE SEQUENCE</scope>
    <source>
        <strain evidence="2">M133</strain>
    </source>
</reference>
<dbReference type="AlphaFoldDB" id="A0A8A4TSG8"/>
<accession>A0A8A4TSG8</accession>
<protein>
    <submittedName>
        <fullName evidence="2">Uncharacterized protein</fullName>
    </submittedName>
</protein>
<organism evidence="2 3">
    <name type="scientific">Sulfidibacter corallicola</name>
    <dbReference type="NCBI Taxonomy" id="2818388"/>
    <lineage>
        <taxon>Bacteria</taxon>
        <taxon>Pseudomonadati</taxon>
        <taxon>Acidobacteriota</taxon>
        <taxon>Holophagae</taxon>
        <taxon>Acanthopleuribacterales</taxon>
        <taxon>Acanthopleuribacteraceae</taxon>
        <taxon>Sulfidibacter</taxon>
    </lineage>
</organism>
<dbReference type="Proteomes" id="UP000663929">
    <property type="component" value="Chromosome"/>
</dbReference>
<dbReference type="EMBL" id="CP071793">
    <property type="protein sequence ID" value="QTD52919.1"/>
    <property type="molecule type" value="Genomic_DNA"/>
</dbReference>
<feature type="region of interest" description="Disordered" evidence="1">
    <location>
        <begin position="104"/>
        <end position="146"/>
    </location>
</feature>
<dbReference type="KEGG" id="scor:J3U87_10620"/>
<evidence type="ECO:0000313" key="2">
    <source>
        <dbReference type="EMBL" id="QTD52919.1"/>
    </source>
</evidence>
<name>A0A8A4TSG8_SULCO</name>
<keyword evidence="3" id="KW-1185">Reference proteome</keyword>